<evidence type="ECO:0000313" key="2">
    <source>
        <dbReference type="Proteomes" id="UP000011657"/>
    </source>
</evidence>
<organism evidence="1 2">
    <name type="scientific">Haloterrigena salina JCM 13891</name>
    <dbReference type="NCBI Taxonomy" id="1227488"/>
    <lineage>
        <taxon>Archaea</taxon>
        <taxon>Methanobacteriati</taxon>
        <taxon>Methanobacteriota</taxon>
        <taxon>Stenosarchaea group</taxon>
        <taxon>Halobacteria</taxon>
        <taxon>Halobacteriales</taxon>
        <taxon>Natrialbaceae</taxon>
        <taxon>Haloterrigena</taxon>
    </lineage>
</organism>
<gene>
    <name evidence="1" type="ORF">C477_05797</name>
</gene>
<name>M0CF53_9EURY</name>
<sequence>MTQVTQSPTPDERQYDYPKAKIYSVLGDTEHRIILRVLADADEPLSLEELTRATLLDEEFDREISASVLRGLMLDIFLPVLETSDVIEADTGYNKIGPGAHLEAYLEIATAVDELYDRHFGGR</sequence>
<dbReference type="Proteomes" id="UP000011657">
    <property type="component" value="Unassembled WGS sequence"/>
</dbReference>
<dbReference type="EMBL" id="AOIS01000022">
    <property type="protein sequence ID" value="ELZ20987.1"/>
    <property type="molecule type" value="Genomic_DNA"/>
</dbReference>
<comment type="caution">
    <text evidence="1">The sequence shown here is derived from an EMBL/GenBank/DDBJ whole genome shotgun (WGS) entry which is preliminary data.</text>
</comment>
<dbReference type="AlphaFoldDB" id="M0CF53"/>
<accession>M0CF53</accession>
<keyword evidence="2" id="KW-1185">Reference proteome</keyword>
<dbReference type="STRING" id="1227488.C477_05797"/>
<evidence type="ECO:0008006" key="3">
    <source>
        <dbReference type="Google" id="ProtNLM"/>
    </source>
</evidence>
<dbReference type="OrthoDB" id="376440at2157"/>
<reference evidence="1 2" key="1">
    <citation type="journal article" date="2014" name="PLoS Genet.">
        <title>Phylogenetically driven sequencing of extremely halophilic archaea reveals strategies for static and dynamic osmo-response.</title>
        <authorList>
            <person name="Becker E.A."/>
            <person name="Seitzer P.M."/>
            <person name="Tritt A."/>
            <person name="Larsen D."/>
            <person name="Krusor M."/>
            <person name="Yao A.I."/>
            <person name="Wu D."/>
            <person name="Madern D."/>
            <person name="Eisen J.A."/>
            <person name="Darling A.E."/>
            <person name="Facciotti M.T."/>
        </authorList>
    </citation>
    <scope>NUCLEOTIDE SEQUENCE [LARGE SCALE GENOMIC DNA]</scope>
    <source>
        <strain evidence="1 2">JCM 13891</strain>
    </source>
</reference>
<protein>
    <recommendedName>
        <fullName evidence="3">Transcriptional regulator</fullName>
    </recommendedName>
</protein>
<evidence type="ECO:0000313" key="1">
    <source>
        <dbReference type="EMBL" id="ELZ20987.1"/>
    </source>
</evidence>
<proteinExistence type="predicted"/>
<dbReference type="RefSeq" id="WP_008893487.1">
    <property type="nucleotide sequence ID" value="NZ_AOIS01000022.1"/>
</dbReference>